<accession>X1B7V5</accession>
<dbReference type="InterPro" id="IPR001279">
    <property type="entry name" value="Metallo-B-lactamas"/>
</dbReference>
<proteinExistence type="predicted"/>
<dbReference type="EMBL" id="BART01008059">
    <property type="protein sequence ID" value="GAG68056.1"/>
    <property type="molecule type" value="Genomic_DNA"/>
</dbReference>
<feature type="domain" description="Metallo-beta-lactamase" evidence="1">
    <location>
        <begin position="51"/>
        <end position="160"/>
    </location>
</feature>
<organism evidence="2">
    <name type="scientific">marine sediment metagenome</name>
    <dbReference type="NCBI Taxonomy" id="412755"/>
    <lineage>
        <taxon>unclassified sequences</taxon>
        <taxon>metagenomes</taxon>
        <taxon>ecological metagenomes</taxon>
    </lineage>
</organism>
<dbReference type="AlphaFoldDB" id="X1B7V5"/>
<dbReference type="Pfam" id="PF12706">
    <property type="entry name" value="Lactamase_B_2"/>
    <property type="match status" value="1"/>
</dbReference>
<gene>
    <name evidence="2" type="ORF">S01H4_18203</name>
</gene>
<reference evidence="2" key="1">
    <citation type="journal article" date="2014" name="Front. Microbiol.">
        <title>High frequency of phylogenetically diverse reductive dehalogenase-homologous genes in deep subseafloor sedimentary metagenomes.</title>
        <authorList>
            <person name="Kawai M."/>
            <person name="Futagami T."/>
            <person name="Toyoda A."/>
            <person name="Takaki Y."/>
            <person name="Nishi S."/>
            <person name="Hori S."/>
            <person name="Arai W."/>
            <person name="Tsubouchi T."/>
            <person name="Morono Y."/>
            <person name="Uchiyama I."/>
            <person name="Ito T."/>
            <person name="Fujiyama A."/>
            <person name="Inagaki F."/>
            <person name="Takami H."/>
        </authorList>
    </citation>
    <scope>NUCLEOTIDE SEQUENCE</scope>
    <source>
        <strain evidence="2">Expedition CK06-06</strain>
    </source>
</reference>
<dbReference type="InterPro" id="IPR036866">
    <property type="entry name" value="RibonucZ/Hydroxyglut_hydro"/>
</dbReference>
<dbReference type="Gene3D" id="3.60.15.10">
    <property type="entry name" value="Ribonuclease Z/Hydroxyacylglutathione hydrolase-like"/>
    <property type="match status" value="1"/>
</dbReference>
<comment type="caution">
    <text evidence="2">The sequence shown here is derived from an EMBL/GenBank/DDBJ whole genome shotgun (WGS) entry which is preliminary data.</text>
</comment>
<name>X1B7V5_9ZZZZ</name>
<sequence length="195" mass="22398">LLNSKLIIMWGWNPANTVWDPGTWKKKIIDLYLPTQDTKYFESLGFSWAKSRYNIHPIKPGDIIKLPDIMIEVVKTTHSIDSVGYIITTPNKTFAYLVDGVIPPERTIKRLKDIEFDFIILEGTLDELILPEGVQWYNFSIFEAITFWKTLNVPKCILTHASFHSWNINKLIAGITPTERKALEEKNFGLSFPGA</sequence>
<dbReference type="SUPFAM" id="SSF56281">
    <property type="entry name" value="Metallo-hydrolase/oxidoreductase"/>
    <property type="match status" value="1"/>
</dbReference>
<evidence type="ECO:0000259" key="1">
    <source>
        <dbReference type="Pfam" id="PF12706"/>
    </source>
</evidence>
<evidence type="ECO:0000313" key="2">
    <source>
        <dbReference type="EMBL" id="GAG68056.1"/>
    </source>
</evidence>
<protein>
    <recommendedName>
        <fullName evidence="1">Metallo-beta-lactamase domain-containing protein</fullName>
    </recommendedName>
</protein>
<feature type="non-terminal residue" evidence="2">
    <location>
        <position position="1"/>
    </location>
</feature>